<keyword evidence="2" id="KW-1185">Reference proteome</keyword>
<dbReference type="EMBL" id="MKIE01000002">
    <property type="protein sequence ID" value="OHW63089.1"/>
    <property type="molecule type" value="Genomic_DNA"/>
</dbReference>
<evidence type="ECO:0000313" key="1">
    <source>
        <dbReference type="EMBL" id="OHW63089.1"/>
    </source>
</evidence>
<dbReference type="RefSeq" id="WP_071062024.1">
    <property type="nucleotide sequence ID" value="NZ_MKIE01000002.1"/>
</dbReference>
<dbReference type="NCBIfam" id="NF046040">
    <property type="entry name" value="RelB_antitoxin"/>
    <property type="match status" value="1"/>
</dbReference>
<name>A0A1S1VB79_9FIRM</name>
<dbReference type="InterPro" id="IPR046257">
    <property type="entry name" value="DUF6290"/>
</dbReference>
<proteinExistence type="predicted"/>
<dbReference type="AlphaFoldDB" id="A0A1S1VB79"/>
<dbReference type="STRING" id="39480.EUAN_08730"/>
<comment type="caution">
    <text evidence="1">The sequence shown here is derived from an EMBL/GenBank/DDBJ whole genome shotgun (WGS) entry which is preliminary data.</text>
</comment>
<sequence>MAVITVRVDNEDNDLIREYAKVKHMTISELVRESVIEKIEDEIDVKAYNEYLLNKKDTKFYSLDEVEKELGL</sequence>
<accession>A0A1S1VB79</accession>
<organism evidence="1 2">
    <name type="scientific">Andreesenia angusta</name>
    <dbReference type="NCBI Taxonomy" id="39480"/>
    <lineage>
        <taxon>Bacteria</taxon>
        <taxon>Bacillati</taxon>
        <taxon>Bacillota</taxon>
        <taxon>Tissierellia</taxon>
        <taxon>Tissierellales</taxon>
        <taxon>Gottschalkiaceae</taxon>
        <taxon>Andreesenia</taxon>
    </lineage>
</organism>
<dbReference type="Pfam" id="PF19807">
    <property type="entry name" value="DUF6290"/>
    <property type="match status" value="1"/>
</dbReference>
<gene>
    <name evidence="1" type="ORF">EUAN_08730</name>
</gene>
<reference evidence="1 2" key="1">
    <citation type="submission" date="2016-09" db="EMBL/GenBank/DDBJ databases">
        <title>Genome sequence of Eubacterium angustum.</title>
        <authorList>
            <person name="Poehlein A."/>
            <person name="Daniel R."/>
        </authorList>
    </citation>
    <scope>NUCLEOTIDE SEQUENCE [LARGE SCALE GENOMIC DNA]</scope>
    <source>
        <strain evidence="1 2">DSM 1989</strain>
    </source>
</reference>
<evidence type="ECO:0000313" key="2">
    <source>
        <dbReference type="Proteomes" id="UP000180254"/>
    </source>
</evidence>
<protein>
    <submittedName>
        <fullName evidence="1">Ribbon-helix-helix protein, copG family</fullName>
    </submittedName>
</protein>
<dbReference type="Proteomes" id="UP000180254">
    <property type="component" value="Unassembled WGS sequence"/>
</dbReference>
<dbReference type="OrthoDB" id="3267617at2"/>